<proteinExistence type="predicted"/>
<accession>A0A0G0VV40</accession>
<dbReference type="EMBL" id="LCBB01000001">
    <property type="protein sequence ID" value="KKS03552.1"/>
    <property type="molecule type" value="Genomic_DNA"/>
</dbReference>
<keyword evidence="1" id="KW-0812">Transmembrane</keyword>
<comment type="caution">
    <text evidence="2">The sequence shown here is derived from an EMBL/GenBank/DDBJ whole genome shotgun (WGS) entry which is preliminary data.</text>
</comment>
<evidence type="ECO:0000313" key="3">
    <source>
        <dbReference type="Proteomes" id="UP000033947"/>
    </source>
</evidence>
<protein>
    <submittedName>
        <fullName evidence="2">Uncharacterized protein</fullName>
    </submittedName>
</protein>
<name>A0A0G0VV40_UNCKA</name>
<evidence type="ECO:0000313" key="2">
    <source>
        <dbReference type="EMBL" id="KKS03552.1"/>
    </source>
</evidence>
<sequence length="100" mass="11126">MAYKTAKFLLKLPVYNCTLSFFEGIVELEMISRILLIALLPFISVFVTGCTLSSPPNSSSSDSDMPYYSTETFTDDAGNKVEVKVLNDDREYDPDPGGFH</sequence>
<gene>
    <name evidence="2" type="ORF">UU55_C0001G0013</name>
</gene>
<evidence type="ECO:0000256" key="1">
    <source>
        <dbReference type="SAM" id="Phobius"/>
    </source>
</evidence>
<keyword evidence="1" id="KW-1133">Transmembrane helix</keyword>
<dbReference type="Proteomes" id="UP000033947">
    <property type="component" value="Unassembled WGS sequence"/>
</dbReference>
<organism evidence="2 3">
    <name type="scientific">candidate division WWE3 bacterium GW2011_GWC2_41_23</name>
    <dbReference type="NCBI Taxonomy" id="1619123"/>
    <lineage>
        <taxon>Bacteria</taxon>
        <taxon>Katanobacteria</taxon>
    </lineage>
</organism>
<reference evidence="2 3" key="1">
    <citation type="journal article" date="2015" name="Nature">
        <title>rRNA introns, odd ribosomes, and small enigmatic genomes across a large radiation of phyla.</title>
        <authorList>
            <person name="Brown C.T."/>
            <person name="Hug L.A."/>
            <person name="Thomas B.C."/>
            <person name="Sharon I."/>
            <person name="Castelle C.J."/>
            <person name="Singh A."/>
            <person name="Wilkins M.J."/>
            <person name="Williams K.H."/>
            <person name="Banfield J.F."/>
        </authorList>
    </citation>
    <scope>NUCLEOTIDE SEQUENCE [LARGE SCALE GENOMIC DNA]</scope>
</reference>
<feature type="transmembrane region" description="Helical" evidence="1">
    <location>
        <begin position="30"/>
        <end position="52"/>
    </location>
</feature>
<keyword evidence="1" id="KW-0472">Membrane</keyword>
<dbReference type="AlphaFoldDB" id="A0A0G0VV40"/>